<feature type="chain" id="PRO_5043652405" description="Receptor-like serine/threonine-protein kinase" evidence="17">
    <location>
        <begin position="24"/>
        <end position="666"/>
    </location>
</feature>
<evidence type="ECO:0000313" key="21">
    <source>
        <dbReference type="EMBL" id="GKV43384.1"/>
    </source>
</evidence>
<evidence type="ECO:0000256" key="4">
    <source>
        <dbReference type="ARBA" id="ARBA00022679"/>
    </source>
</evidence>
<evidence type="ECO:0000256" key="1">
    <source>
        <dbReference type="ARBA" id="ARBA00004251"/>
    </source>
</evidence>
<evidence type="ECO:0000256" key="15">
    <source>
        <dbReference type="ARBA" id="ARBA00023180"/>
    </source>
</evidence>
<organism evidence="21 22">
    <name type="scientific">Rubroshorea leprosula</name>
    <dbReference type="NCBI Taxonomy" id="152421"/>
    <lineage>
        <taxon>Eukaryota</taxon>
        <taxon>Viridiplantae</taxon>
        <taxon>Streptophyta</taxon>
        <taxon>Embryophyta</taxon>
        <taxon>Tracheophyta</taxon>
        <taxon>Spermatophyta</taxon>
        <taxon>Magnoliopsida</taxon>
        <taxon>eudicotyledons</taxon>
        <taxon>Gunneridae</taxon>
        <taxon>Pentapetalae</taxon>
        <taxon>rosids</taxon>
        <taxon>malvids</taxon>
        <taxon>Malvales</taxon>
        <taxon>Dipterocarpaceae</taxon>
        <taxon>Rubroshorea</taxon>
    </lineage>
</organism>
<dbReference type="PROSITE" id="PS50948">
    <property type="entry name" value="PAN"/>
    <property type="match status" value="1"/>
</dbReference>
<dbReference type="FunFam" id="1.10.510.10:FF:001019">
    <property type="entry name" value="G-type lectin S-receptor-like serine/threonine-protein kinase B120"/>
    <property type="match status" value="1"/>
</dbReference>
<keyword evidence="10" id="KW-0067">ATP-binding</keyword>
<evidence type="ECO:0000256" key="2">
    <source>
        <dbReference type="ARBA" id="ARBA00022475"/>
    </source>
</evidence>
<evidence type="ECO:0000259" key="18">
    <source>
        <dbReference type="PROSITE" id="PS50011"/>
    </source>
</evidence>
<dbReference type="SMART" id="SM00108">
    <property type="entry name" value="B_lectin"/>
    <property type="match status" value="1"/>
</dbReference>
<dbReference type="GO" id="GO:0004674">
    <property type="term" value="F:protein serine/threonine kinase activity"/>
    <property type="evidence" value="ECO:0007669"/>
    <property type="project" value="UniProtKB-KW"/>
</dbReference>
<evidence type="ECO:0000256" key="11">
    <source>
        <dbReference type="ARBA" id="ARBA00022989"/>
    </source>
</evidence>
<comment type="caution">
    <text evidence="21">The sequence shown here is derived from an EMBL/GenBank/DDBJ whole genome shotgun (WGS) entry which is preliminary data.</text>
</comment>
<keyword evidence="13" id="KW-1015">Disulfide bond</keyword>
<evidence type="ECO:0000256" key="3">
    <source>
        <dbReference type="ARBA" id="ARBA00022527"/>
    </source>
</evidence>
<evidence type="ECO:0000256" key="9">
    <source>
        <dbReference type="ARBA" id="ARBA00022777"/>
    </source>
</evidence>
<keyword evidence="22" id="KW-1185">Reference proteome</keyword>
<evidence type="ECO:0000259" key="20">
    <source>
        <dbReference type="PROSITE" id="PS50948"/>
    </source>
</evidence>
<dbReference type="Gene3D" id="1.10.510.10">
    <property type="entry name" value="Transferase(Phosphotransferase) domain 1"/>
    <property type="match status" value="1"/>
</dbReference>
<dbReference type="InterPro" id="IPR011009">
    <property type="entry name" value="Kinase-like_dom_sf"/>
</dbReference>
<evidence type="ECO:0000259" key="19">
    <source>
        <dbReference type="PROSITE" id="PS50927"/>
    </source>
</evidence>
<feature type="domain" description="Apple" evidence="20">
    <location>
        <begin position="309"/>
        <end position="396"/>
    </location>
</feature>
<keyword evidence="6 17" id="KW-0732">Signal</keyword>
<dbReference type="GO" id="GO:0005524">
    <property type="term" value="F:ATP binding"/>
    <property type="evidence" value="ECO:0007669"/>
    <property type="project" value="UniProtKB-KW"/>
</dbReference>
<dbReference type="PROSITE" id="PS50011">
    <property type="entry name" value="PROTEIN_KINASE_DOM"/>
    <property type="match status" value="1"/>
</dbReference>
<evidence type="ECO:0000256" key="14">
    <source>
        <dbReference type="ARBA" id="ARBA00023170"/>
    </source>
</evidence>
<keyword evidence="11 16" id="KW-1133">Transmembrane helix</keyword>
<dbReference type="SMART" id="SM00473">
    <property type="entry name" value="PAN_AP"/>
    <property type="match status" value="1"/>
</dbReference>
<dbReference type="Pfam" id="PF08276">
    <property type="entry name" value="PAN_2"/>
    <property type="match status" value="1"/>
</dbReference>
<keyword evidence="14" id="KW-0675">Receptor</keyword>
<dbReference type="InterPro" id="IPR008271">
    <property type="entry name" value="Ser/Thr_kinase_AS"/>
</dbReference>
<dbReference type="Proteomes" id="UP001054252">
    <property type="component" value="Unassembled WGS sequence"/>
</dbReference>
<reference evidence="21 22" key="1">
    <citation type="journal article" date="2021" name="Commun. Biol.">
        <title>The genome of Shorea leprosula (Dipterocarpaceae) highlights the ecological relevance of drought in aseasonal tropical rainforests.</title>
        <authorList>
            <person name="Ng K.K.S."/>
            <person name="Kobayashi M.J."/>
            <person name="Fawcett J.A."/>
            <person name="Hatakeyama M."/>
            <person name="Paape T."/>
            <person name="Ng C.H."/>
            <person name="Ang C.C."/>
            <person name="Tnah L.H."/>
            <person name="Lee C.T."/>
            <person name="Nishiyama T."/>
            <person name="Sese J."/>
            <person name="O'Brien M.J."/>
            <person name="Copetti D."/>
            <person name="Mohd Noor M.I."/>
            <person name="Ong R.C."/>
            <person name="Putra M."/>
            <person name="Sireger I.Z."/>
            <person name="Indrioko S."/>
            <person name="Kosugi Y."/>
            <person name="Izuno A."/>
            <person name="Isagi Y."/>
            <person name="Lee S.L."/>
            <person name="Shimizu K.K."/>
        </authorList>
    </citation>
    <scope>NUCLEOTIDE SEQUENCE [LARGE SCALE GENOMIC DNA]</scope>
    <source>
        <strain evidence="21">214</strain>
    </source>
</reference>
<evidence type="ECO:0000256" key="10">
    <source>
        <dbReference type="ARBA" id="ARBA00022840"/>
    </source>
</evidence>
<dbReference type="GO" id="GO:0030246">
    <property type="term" value="F:carbohydrate binding"/>
    <property type="evidence" value="ECO:0007669"/>
    <property type="project" value="UniProtKB-KW"/>
</dbReference>
<feature type="signal peptide" evidence="17">
    <location>
        <begin position="1"/>
        <end position="23"/>
    </location>
</feature>
<name>A0AAV5M0T2_9ROSI</name>
<evidence type="ECO:0000256" key="16">
    <source>
        <dbReference type="SAM" id="Phobius"/>
    </source>
</evidence>
<dbReference type="PANTHER" id="PTHR27002:SF926">
    <property type="entry name" value="OS07G0535800 PROTEIN"/>
    <property type="match status" value="1"/>
</dbReference>
<keyword evidence="5 16" id="KW-0812">Transmembrane</keyword>
<dbReference type="InterPro" id="IPR001480">
    <property type="entry name" value="Bulb-type_lectin_dom"/>
</dbReference>
<evidence type="ECO:0000256" key="8">
    <source>
        <dbReference type="ARBA" id="ARBA00022741"/>
    </source>
</evidence>
<keyword evidence="4" id="KW-0808">Transferase</keyword>
<dbReference type="InterPro" id="IPR003609">
    <property type="entry name" value="Pan_app"/>
</dbReference>
<dbReference type="Pfam" id="PF07714">
    <property type="entry name" value="PK_Tyr_Ser-Thr"/>
    <property type="match status" value="1"/>
</dbReference>
<dbReference type="GO" id="GO:0005886">
    <property type="term" value="C:plasma membrane"/>
    <property type="evidence" value="ECO:0007669"/>
    <property type="project" value="UniProtKB-SubCell"/>
</dbReference>
<protein>
    <recommendedName>
        <fullName evidence="23">Receptor-like serine/threonine-protein kinase</fullName>
    </recommendedName>
</protein>
<gene>
    <name evidence="21" type="ORF">SLEP1_g50682</name>
</gene>
<evidence type="ECO:0000256" key="12">
    <source>
        <dbReference type="ARBA" id="ARBA00023136"/>
    </source>
</evidence>
<keyword evidence="3" id="KW-0723">Serine/threonine-protein kinase</keyword>
<dbReference type="EMBL" id="BPVZ01000168">
    <property type="protein sequence ID" value="GKV43384.1"/>
    <property type="molecule type" value="Genomic_DNA"/>
</dbReference>
<evidence type="ECO:0000313" key="22">
    <source>
        <dbReference type="Proteomes" id="UP001054252"/>
    </source>
</evidence>
<evidence type="ECO:0000256" key="7">
    <source>
        <dbReference type="ARBA" id="ARBA00022734"/>
    </source>
</evidence>
<accession>A0AAV5M0T2</accession>
<dbReference type="PROSITE" id="PS00108">
    <property type="entry name" value="PROTEIN_KINASE_ST"/>
    <property type="match status" value="1"/>
</dbReference>
<keyword evidence="9" id="KW-0418">Kinase</keyword>
<dbReference type="AlphaFoldDB" id="A0AAV5M0T2"/>
<dbReference type="PROSITE" id="PS50927">
    <property type="entry name" value="BULB_LECTIN"/>
    <property type="match status" value="1"/>
</dbReference>
<dbReference type="CDD" id="cd00028">
    <property type="entry name" value="B_lectin"/>
    <property type="match status" value="1"/>
</dbReference>
<keyword evidence="2" id="KW-1003">Cell membrane</keyword>
<dbReference type="InterPro" id="IPR036426">
    <property type="entry name" value="Bulb-type_lectin_dom_sf"/>
</dbReference>
<dbReference type="SMART" id="SM00220">
    <property type="entry name" value="S_TKc"/>
    <property type="match status" value="1"/>
</dbReference>
<dbReference type="Gene3D" id="2.90.10.10">
    <property type="entry name" value="Bulb-type lectin domain"/>
    <property type="match status" value="1"/>
</dbReference>
<keyword evidence="15" id="KW-0325">Glycoprotein</keyword>
<dbReference type="PANTHER" id="PTHR27002">
    <property type="entry name" value="RECEPTOR-LIKE SERINE/THREONINE-PROTEIN KINASE SD1-8"/>
    <property type="match status" value="1"/>
</dbReference>
<dbReference type="InterPro" id="IPR001245">
    <property type="entry name" value="Ser-Thr/Tyr_kinase_cat_dom"/>
</dbReference>
<feature type="domain" description="Protein kinase" evidence="18">
    <location>
        <begin position="483"/>
        <end position="666"/>
    </location>
</feature>
<keyword evidence="7" id="KW-0430">Lectin</keyword>
<sequence>MGGRGRASVLLWLSCLLIPSYFATDTLDQTKQLSYGELLESSNDLFRLGFFLPNGDRRTFLGIWYNDETWYRGGGEFVFVDYPVWIANPNSPIFTNSGILSVNGNGSLEILSDQRKVIPIYSSTRASIQASATLQNDGNFVLHELNSDGSVKSVLWQSFDHPTDTLLPGMKLGINFNSGLNWTLTSWDNDGGYNSPASGPFTLGLNPNGTNELIMWRQGDLYWRSGPWQRSYSGFPQASYYGYNFSFTQNENEMFFYYTSTIIFSRIRIHSADLQSDGLLMIYAHGFWSPLVSCDHDGWLCLKQKLPKCRNIGDTLLDEYNYINKKLGSMSKAGYRFSESHNMTIEDCKAKCLLNCSCFAYASTNIVNQSGCEIWTSRTIFGATQDGRYIYFLPSKGSKWWKWPTIAVGGIMIIPSFVSICYIIWKNFTSNGDENINQRTLIKELEGDEAPSISSGKPKSHKKDTNEIHVFSFESIVYATNYFSTANKLGEGGFGPVYKGILFDGREVAIKRLSRSSGQGMAEFKNEALLIAKLQHTNLVRLLGFCIQGEEKILIYEYMPNKSLDSFLFDAAKKKMLNWNRRLIIVEGVAQGLLYLHKYSRLRVVHRDLKASNILLDADMNPKISDFGLARIFDVNEYEANTNRVVWNIWLYVSGICLSWSRFNQN</sequence>
<evidence type="ECO:0000256" key="13">
    <source>
        <dbReference type="ARBA" id="ARBA00023157"/>
    </source>
</evidence>
<proteinExistence type="predicted"/>
<keyword evidence="8" id="KW-0547">Nucleotide-binding</keyword>
<evidence type="ECO:0000256" key="17">
    <source>
        <dbReference type="SAM" id="SignalP"/>
    </source>
</evidence>
<dbReference type="Pfam" id="PF01453">
    <property type="entry name" value="B_lectin"/>
    <property type="match status" value="1"/>
</dbReference>
<keyword evidence="12 16" id="KW-0472">Membrane</keyword>
<dbReference type="SUPFAM" id="SSF56112">
    <property type="entry name" value="Protein kinase-like (PK-like)"/>
    <property type="match status" value="1"/>
</dbReference>
<feature type="transmembrane region" description="Helical" evidence="16">
    <location>
        <begin position="400"/>
        <end position="425"/>
    </location>
</feature>
<dbReference type="InterPro" id="IPR000719">
    <property type="entry name" value="Prot_kinase_dom"/>
</dbReference>
<dbReference type="SUPFAM" id="SSF51110">
    <property type="entry name" value="alpha-D-mannose-specific plant lectins"/>
    <property type="match status" value="1"/>
</dbReference>
<dbReference type="FunFam" id="3.30.200.20:FF:000330">
    <property type="entry name" value="G-type lectin S-receptor-like serine/threonine-protein kinase At4g03230"/>
    <property type="match status" value="1"/>
</dbReference>
<comment type="subcellular location">
    <subcellularLocation>
        <location evidence="1">Cell membrane</location>
        <topology evidence="1">Single-pass type I membrane protein</topology>
    </subcellularLocation>
</comment>
<dbReference type="Gene3D" id="3.30.200.20">
    <property type="entry name" value="Phosphorylase Kinase, domain 1"/>
    <property type="match status" value="1"/>
</dbReference>
<evidence type="ECO:0000256" key="6">
    <source>
        <dbReference type="ARBA" id="ARBA00022729"/>
    </source>
</evidence>
<evidence type="ECO:0000256" key="5">
    <source>
        <dbReference type="ARBA" id="ARBA00022692"/>
    </source>
</evidence>
<feature type="domain" description="Bulb-type lectin" evidence="19">
    <location>
        <begin position="24"/>
        <end position="155"/>
    </location>
</feature>
<evidence type="ECO:0008006" key="23">
    <source>
        <dbReference type="Google" id="ProtNLM"/>
    </source>
</evidence>